<accession>A0A1T5FD15</accession>
<evidence type="ECO:0000313" key="3">
    <source>
        <dbReference type="Proteomes" id="UP000189818"/>
    </source>
</evidence>
<protein>
    <submittedName>
        <fullName evidence="2">EpsI family protein</fullName>
    </submittedName>
</protein>
<feature type="domain" description="Methanolan biosynthesis EpsI" evidence="1">
    <location>
        <begin position="19"/>
        <end position="222"/>
    </location>
</feature>
<dbReference type="NCBIfam" id="TIGR02914">
    <property type="entry name" value="EpsI_fam"/>
    <property type="match status" value="1"/>
</dbReference>
<keyword evidence="3" id="KW-1185">Reference proteome</keyword>
<evidence type="ECO:0000259" key="1">
    <source>
        <dbReference type="Pfam" id="PF11984"/>
    </source>
</evidence>
<dbReference type="OrthoDB" id="8208147at2"/>
<name>A0A1T5FD15_9SPHN</name>
<gene>
    <name evidence="2" type="ORF">SAMN06295920_10972</name>
</gene>
<organism evidence="2 3">
    <name type="scientific">Rhizorhabdus histidinilytica</name>
    <dbReference type="NCBI Taxonomy" id="439228"/>
    <lineage>
        <taxon>Bacteria</taxon>
        <taxon>Pseudomonadati</taxon>
        <taxon>Pseudomonadota</taxon>
        <taxon>Alphaproteobacteria</taxon>
        <taxon>Sphingomonadales</taxon>
        <taxon>Sphingomonadaceae</taxon>
        <taxon>Rhizorhabdus</taxon>
    </lineage>
</organism>
<dbReference type="NCBIfam" id="NF045608">
    <property type="entry name" value="EpsI_type_V"/>
    <property type="match status" value="1"/>
</dbReference>
<dbReference type="InterPro" id="IPR014263">
    <property type="entry name" value="Methanolan_biosynth_EpsI"/>
</dbReference>
<evidence type="ECO:0000313" key="2">
    <source>
        <dbReference type="EMBL" id="SKB93988.1"/>
    </source>
</evidence>
<dbReference type="Pfam" id="PF11984">
    <property type="entry name" value="DUF3485"/>
    <property type="match status" value="1"/>
</dbReference>
<dbReference type="STRING" id="439228.SAMN06295920_10972"/>
<dbReference type="Proteomes" id="UP000189818">
    <property type="component" value="Unassembled WGS sequence"/>
</dbReference>
<dbReference type="AlphaFoldDB" id="A0A1T5FD15"/>
<sequence>MSGGDTDDRRLLSRRALIAGGLLTGAGVVANARRPDVPFRMIKEAKLNPLFPWKIGDWEYQTSSGLVLPPPDQMSDRLYNAIITRYYASPTQLPVMFLIAYNGIQDGMLQVHRPEVCYPAAGYAIEHERLIGLDAGGGVEVPGHYLAARSVSRHEQLIYWTRIGNDFPTQWWQQHWAVAKENLKGRVPDGMLIRFSTAAPDDKTAILTLRRFLEPFFASLSPTARRLVLGEAGAPGLKDQILSSQPKR</sequence>
<reference evidence="3" key="1">
    <citation type="submission" date="2017-02" db="EMBL/GenBank/DDBJ databases">
        <authorList>
            <person name="Varghese N."/>
            <person name="Submissions S."/>
        </authorList>
    </citation>
    <scope>NUCLEOTIDE SEQUENCE [LARGE SCALE GENOMIC DNA]</scope>
    <source>
        <strain evidence="3">UM2</strain>
    </source>
</reference>
<dbReference type="RefSeq" id="WP_079649669.1">
    <property type="nucleotide sequence ID" value="NZ_FUYM01000009.1"/>
</dbReference>
<proteinExistence type="predicted"/>
<dbReference type="EMBL" id="FUYM01000009">
    <property type="protein sequence ID" value="SKB93988.1"/>
    <property type="molecule type" value="Genomic_DNA"/>
</dbReference>
<dbReference type="InterPro" id="IPR054654">
    <property type="entry name" value="EpsI_type_V_pred"/>
</dbReference>